<reference evidence="2" key="1">
    <citation type="journal article" date="2011" name="Environ. Microbiol.">
        <title>Genomic insights into the metabolic potential of the polycyclic aromatic hydrocarbon degrading sulfate-reducing Deltaproteobacterium N47.</title>
        <authorList>
            <person name="Bergmann F."/>
            <person name="Selesi D."/>
            <person name="Weinmaier T."/>
            <person name="Tischler P."/>
            <person name="Rattei T."/>
            <person name="Meckenstock R.U."/>
        </authorList>
    </citation>
    <scope>NUCLEOTIDE SEQUENCE</scope>
</reference>
<organism evidence="2">
    <name type="scientific">uncultured Desulfobacterium sp</name>
    <dbReference type="NCBI Taxonomy" id="201089"/>
    <lineage>
        <taxon>Bacteria</taxon>
        <taxon>Pseudomonadati</taxon>
        <taxon>Thermodesulfobacteriota</taxon>
        <taxon>Desulfobacteria</taxon>
        <taxon>Desulfobacterales</taxon>
        <taxon>Desulfobacteriaceae</taxon>
        <taxon>Desulfobacterium</taxon>
        <taxon>environmental samples</taxon>
    </lineage>
</organism>
<accession>E1YJM8</accession>
<keyword evidence="1" id="KW-0472">Membrane</keyword>
<gene>
    <name evidence="2" type="ORF">N47_E49940</name>
</gene>
<sequence>MIKDNSIPKKIVKTESYQTGFTGFTEYLLNRFAVSERYILSFSPQAIILFILLILSN</sequence>
<keyword evidence="1" id="KW-1133">Transmembrane helix</keyword>
<keyword evidence="1" id="KW-0812">Transmembrane</keyword>
<evidence type="ECO:0000313" key="2">
    <source>
        <dbReference type="EMBL" id="CBX31482.1"/>
    </source>
</evidence>
<name>E1YJM8_9BACT</name>
<evidence type="ECO:0000256" key="1">
    <source>
        <dbReference type="SAM" id="Phobius"/>
    </source>
</evidence>
<feature type="transmembrane region" description="Helical" evidence="1">
    <location>
        <begin position="38"/>
        <end position="55"/>
    </location>
</feature>
<dbReference type="AlphaFoldDB" id="E1YJM8"/>
<dbReference type="EMBL" id="FR695877">
    <property type="protein sequence ID" value="CBX31482.1"/>
    <property type="molecule type" value="Genomic_DNA"/>
</dbReference>
<proteinExistence type="predicted"/>
<protein>
    <submittedName>
        <fullName evidence="2">Uncharacterized protein</fullName>
    </submittedName>
</protein>